<dbReference type="EMBL" id="ATDP01000097">
    <property type="protein sequence ID" value="EQB13254.1"/>
    <property type="molecule type" value="Genomic_DNA"/>
</dbReference>
<gene>
    <name evidence="14" type="ORF">RLDS_16075</name>
</gene>
<keyword evidence="15" id="KW-1185">Reference proteome</keyword>
<keyword evidence="5" id="KW-0808">Transferase</keyword>
<comment type="subcellular location">
    <subcellularLocation>
        <location evidence="1">Cytoplasm</location>
    </subcellularLocation>
</comment>
<evidence type="ECO:0000256" key="6">
    <source>
        <dbReference type="ARBA" id="ARBA00022695"/>
    </source>
</evidence>
<dbReference type="CDD" id="cd00140">
    <property type="entry name" value="beta_clamp"/>
    <property type="match status" value="1"/>
</dbReference>
<feature type="domain" description="DNA polymerase III beta sliding clamp central" evidence="13">
    <location>
        <begin position="143"/>
        <end position="258"/>
    </location>
</feature>
<dbReference type="Gene3D" id="3.70.10.10">
    <property type="match status" value="1"/>
</dbReference>
<dbReference type="OrthoDB" id="8421503at2"/>
<dbReference type="InterPro" id="IPR022634">
    <property type="entry name" value="DNA_polIII_beta_N"/>
</dbReference>
<feature type="domain" description="DNA polymerase III beta sliding clamp N-terminal" evidence="12">
    <location>
        <begin position="18"/>
        <end position="130"/>
    </location>
</feature>
<dbReference type="PANTHER" id="PTHR30478">
    <property type="entry name" value="DNA POLYMERASE III SUBUNIT BETA"/>
    <property type="match status" value="1"/>
</dbReference>
<evidence type="ECO:0000259" key="13">
    <source>
        <dbReference type="Pfam" id="PF02767"/>
    </source>
</evidence>
<organism evidence="14 15">
    <name type="scientific">Sphingobium lactosutens DS20</name>
    <dbReference type="NCBI Taxonomy" id="1331060"/>
    <lineage>
        <taxon>Bacteria</taxon>
        <taxon>Pseudomonadati</taxon>
        <taxon>Pseudomonadota</taxon>
        <taxon>Alphaproteobacteria</taxon>
        <taxon>Sphingomonadales</taxon>
        <taxon>Sphingomonadaceae</taxon>
        <taxon>Sphingobium</taxon>
    </lineage>
</organism>
<evidence type="ECO:0000256" key="1">
    <source>
        <dbReference type="ARBA" id="ARBA00004496"/>
    </source>
</evidence>
<dbReference type="Pfam" id="PF00712">
    <property type="entry name" value="DNA_pol3_beta"/>
    <property type="match status" value="1"/>
</dbReference>
<reference evidence="14 15" key="1">
    <citation type="journal article" date="2013" name="Genome Announc.">
        <title>Draft Genome Sequence of Sphingobium lactosutens Strain DS20T, Isolated from a Hexachlorocyclohexane Dumpsite.</title>
        <authorList>
            <person name="Kumar R."/>
            <person name="Dwivedi V."/>
            <person name="Negi V."/>
            <person name="Khurana J.P."/>
            <person name="Lal R."/>
        </authorList>
    </citation>
    <scope>NUCLEOTIDE SEQUENCE [LARGE SCALE GENOMIC DNA]</scope>
    <source>
        <strain evidence="14 15">DS20</strain>
    </source>
</reference>
<keyword evidence="8" id="KW-0239">DNA-directed DNA polymerase</keyword>
<dbReference type="NCBIfam" id="TIGR00663">
    <property type="entry name" value="dnan"/>
    <property type="match status" value="1"/>
</dbReference>
<evidence type="ECO:0000259" key="12">
    <source>
        <dbReference type="Pfam" id="PF00712"/>
    </source>
</evidence>
<keyword evidence="6" id="KW-0548">Nucleotidyltransferase</keyword>
<evidence type="ECO:0000313" key="14">
    <source>
        <dbReference type="EMBL" id="EQB13254.1"/>
    </source>
</evidence>
<comment type="similarity">
    <text evidence="2">Belongs to the beta sliding clamp family.</text>
</comment>
<dbReference type="InterPro" id="IPR022637">
    <property type="entry name" value="DNA_polIII_beta_cen"/>
</dbReference>
<dbReference type="GO" id="GO:0005737">
    <property type="term" value="C:cytoplasm"/>
    <property type="evidence" value="ECO:0007669"/>
    <property type="project" value="UniProtKB-SubCell"/>
</dbReference>
<dbReference type="GO" id="GO:0009360">
    <property type="term" value="C:DNA polymerase III complex"/>
    <property type="evidence" value="ECO:0007669"/>
    <property type="project" value="InterPro"/>
</dbReference>
<evidence type="ECO:0000256" key="4">
    <source>
        <dbReference type="ARBA" id="ARBA00022490"/>
    </source>
</evidence>
<name>T0IU99_9SPHN</name>
<dbReference type="AlphaFoldDB" id="T0IU99"/>
<sequence length="383" mass="41255">MPDTYTLERPDTQAATGLRVDRDTLLTAVRAVRQTVERRNTIPILSNVLLRVENGLLTICASDLDHWSRRQIAYEGQPIDTTVEAERLLTAIDTLRPGTIDIGYLHGALTIKQGRSTRKLMTMPSTDFPVPKAMADSTGFAIDAAPLLRVLETARVCVSQEETRYYLCGVFLHVEDGHLIAASTDGHRVVQVKHPAPAGSEGMPDSIIGTKAVSLICAMLADLPEGSQVEVSINDKGFAVSAGRASIAGKLVDATYPQYRRVLRFDHASTLEIQSTEWDRSIRAAGSASDGKTRAVRLELDGGRCEAIGSAADGGRSIEPMDGSYNGPEIVTRVNLIYAQSIAKIFGPTPKLSIGFGSQAPDLIMITSDDRPGVIAGVMPMRA</sequence>
<dbReference type="GO" id="GO:0006271">
    <property type="term" value="P:DNA strand elongation involved in DNA replication"/>
    <property type="evidence" value="ECO:0007669"/>
    <property type="project" value="TreeGrafter"/>
</dbReference>
<dbReference type="RefSeq" id="WP_021226830.1">
    <property type="nucleotide sequence ID" value="NZ_ATDP01000097.1"/>
</dbReference>
<evidence type="ECO:0000256" key="9">
    <source>
        <dbReference type="ARBA" id="ARBA00023125"/>
    </source>
</evidence>
<comment type="caution">
    <text evidence="14">The sequence shown here is derived from an EMBL/GenBank/DDBJ whole genome shotgun (WGS) entry which is preliminary data.</text>
</comment>
<dbReference type="PATRIC" id="fig|1331060.3.peg.3083"/>
<evidence type="ECO:0000256" key="11">
    <source>
        <dbReference type="ARBA" id="ARBA00033276"/>
    </source>
</evidence>
<dbReference type="PANTHER" id="PTHR30478:SF0">
    <property type="entry name" value="BETA SLIDING CLAMP"/>
    <property type="match status" value="1"/>
</dbReference>
<dbReference type="SUPFAM" id="SSF55979">
    <property type="entry name" value="DNA clamp"/>
    <property type="match status" value="3"/>
</dbReference>
<dbReference type="Proteomes" id="UP000015531">
    <property type="component" value="Unassembled WGS sequence"/>
</dbReference>
<dbReference type="GO" id="GO:0008408">
    <property type="term" value="F:3'-5' exonuclease activity"/>
    <property type="evidence" value="ECO:0007669"/>
    <property type="project" value="InterPro"/>
</dbReference>
<dbReference type="Pfam" id="PF02767">
    <property type="entry name" value="DNA_pol3_beta_2"/>
    <property type="match status" value="1"/>
</dbReference>
<proteinExistence type="inferred from homology"/>
<evidence type="ECO:0000256" key="3">
    <source>
        <dbReference type="ARBA" id="ARBA00021035"/>
    </source>
</evidence>
<evidence type="ECO:0000313" key="15">
    <source>
        <dbReference type="Proteomes" id="UP000015531"/>
    </source>
</evidence>
<dbReference type="Gene3D" id="3.10.150.10">
    <property type="entry name" value="DNA Polymerase III, subunit A, domain 2"/>
    <property type="match status" value="1"/>
</dbReference>
<protein>
    <recommendedName>
        <fullName evidence="3">Beta sliding clamp</fullName>
    </recommendedName>
    <alternativeName>
        <fullName evidence="11">Beta-clamp processivity factor</fullName>
    </alternativeName>
    <alternativeName>
        <fullName evidence="10">DNA polymerase III beta sliding clamp subunit</fullName>
    </alternativeName>
</protein>
<evidence type="ECO:0000256" key="5">
    <source>
        <dbReference type="ARBA" id="ARBA00022679"/>
    </source>
</evidence>
<keyword evidence="7" id="KW-0235">DNA replication</keyword>
<accession>T0IU99</accession>
<evidence type="ECO:0000256" key="7">
    <source>
        <dbReference type="ARBA" id="ARBA00022705"/>
    </source>
</evidence>
<dbReference type="InterPro" id="IPR001001">
    <property type="entry name" value="DNA_polIII_beta"/>
</dbReference>
<dbReference type="GO" id="GO:0003887">
    <property type="term" value="F:DNA-directed DNA polymerase activity"/>
    <property type="evidence" value="ECO:0007669"/>
    <property type="project" value="UniProtKB-KW"/>
</dbReference>
<evidence type="ECO:0000256" key="10">
    <source>
        <dbReference type="ARBA" id="ARBA00030988"/>
    </source>
</evidence>
<evidence type="ECO:0000256" key="2">
    <source>
        <dbReference type="ARBA" id="ARBA00010752"/>
    </source>
</evidence>
<dbReference type="GO" id="GO:0003677">
    <property type="term" value="F:DNA binding"/>
    <property type="evidence" value="ECO:0007669"/>
    <property type="project" value="UniProtKB-KW"/>
</dbReference>
<keyword evidence="9" id="KW-0238">DNA-binding</keyword>
<evidence type="ECO:0000256" key="8">
    <source>
        <dbReference type="ARBA" id="ARBA00022932"/>
    </source>
</evidence>
<keyword evidence="4" id="KW-0963">Cytoplasm</keyword>
<dbReference type="SMART" id="SM00480">
    <property type="entry name" value="POL3Bc"/>
    <property type="match status" value="1"/>
</dbReference>
<dbReference type="eggNOG" id="COG0592">
    <property type="taxonomic scope" value="Bacteria"/>
</dbReference>
<dbReference type="InterPro" id="IPR046938">
    <property type="entry name" value="DNA_clamp_sf"/>
</dbReference>